<protein>
    <submittedName>
        <fullName evidence="1">Uncharacterized protein</fullName>
    </submittedName>
</protein>
<keyword evidence="2" id="KW-1185">Reference proteome</keyword>
<gene>
    <name evidence="1" type="ORF">MIMGU_mgv1a017458mg</name>
</gene>
<organism evidence="1 2">
    <name type="scientific">Erythranthe guttata</name>
    <name type="common">Yellow monkey flower</name>
    <name type="synonym">Mimulus guttatus</name>
    <dbReference type="NCBI Taxonomy" id="4155"/>
    <lineage>
        <taxon>Eukaryota</taxon>
        <taxon>Viridiplantae</taxon>
        <taxon>Streptophyta</taxon>
        <taxon>Embryophyta</taxon>
        <taxon>Tracheophyta</taxon>
        <taxon>Spermatophyta</taxon>
        <taxon>Magnoliopsida</taxon>
        <taxon>eudicotyledons</taxon>
        <taxon>Gunneridae</taxon>
        <taxon>Pentapetalae</taxon>
        <taxon>asterids</taxon>
        <taxon>lamiids</taxon>
        <taxon>Lamiales</taxon>
        <taxon>Phrymaceae</taxon>
        <taxon>Erythranthe</taxon>
    </lineage>
</organism>
<proteinExistence type="predicted"/>
<accession>A0A022RMQ6</accession>
<sequence length="73" mass="8067">MPEFSHPATMNENVDSTTKISANICTTTANSTESTPSLQHRHLPSHTAAPVANLHLRRLLQPPYHRTTAKHSI</sequence>
<dbReference type="EMBL" id="KI630370">
    <property type="protein sequence ID" value="EYU41068.1"/>
    <property type="molecule type" value="Genomic_DNA"/>
</dbReference>
<name>A0A022RMQ6_ERYGU</name>
<dbReference type="AlphaFoldDB" id="A0A022RMQ6"/>
<evidence type="ECO:0000313" key="1">
    <source>
        <dbReference type="EMBL" id="EYU41068.1"/>
    </source>
</evidence>
<reference evidence="1 2" key="1">
    <citation type="journal article" date="2013" name="Proc. Natl. Acad. Sci. U.S.A.">
        <title>Fine-scale variation in meiotic recombination in Mimulus inferred from population shotgun sequencing.</title>
        <authorList>
            <person name="Hellsten U."/>
            <person name="Wright K.M."/>
            <person name="Jenkins J."/>
            <person name="Shu S."/>
            <person name="Yuan Y."/>
            <person name="Wessler S.R."/>
            <person name="Schmutz J."/>
            <person name="Willis J.H."/>
            <person name="Rokhsar D.S."/>
        </authorList>
    </citation>
    <scope>NUCLEOTIDE SEQUENCE [LARGE SCALE GENOMIC DNA]</scope>
    <source>
        <strain evidence="2">cv. DUN x IM62</strain>
    </source>
</reference>
<evidence type="ECO:0000313" key="2">
    <source>
        <dbReference type="Proteomes" id="UP000030748"/>
    </source>
</evidence>
<dbReference type="Proteomes" id="UP000030748">
    <property type="component" value="Unassembled WGS sequence"/>
</dbReference>